<feature type="compositionally biased region" description="Basic and acidic residues" evidence="1">
    <location>
        <begin position="46"/>
        <end position="55"/>
    </location>
</feature>
<feature type="non-terminal residue" evidence="2">
    <location>
        <position position="1"/>
    </location>
</feature>
<feature type="region of interest" description="Disordered" evidence="1">
    <location>
        <begin position="21"/>
        <end position="56"/>
    </location>
</feature>
<proteinExistence type="predicted"/>
<organism evidence="2">
    <name type="scientific">marine sediment metagenome</name>
    <dbReference type="NCBI Taxonomy" id="412755"/>
    <lineage>
        <taxon>unclassified sequences</taxon>
        <taxon>metagenomes</taxon>
        <taxon>ecological metagenomes</taxon>
    </lineage>
</organism>
<feature type="compositionally biased region" description="Pro residues" evidence="1">
    <location>
        <begin position="32"/>
        <end position="43"/>
    </location>
</feature>
<dbReference type="EMBL" id="BARS01029368">
    <property type="protein sequence ID" value="GAG03702.1"/>
    <property type="molecule type" value="Genomic_DNA"/>
</dbReference>
<name>X0UWY4_9ZZZZ</name>
<evidence type="ECO:0000313" key="2">
    <source>
        <dbReference type="EMBL" id="GAG03702.1"/>
    </source>
</evidence>
<comment type="caution">
    <text evidence="2">The sequence shown here is derived from an EMBL/GenBank/DDBJ whole genome shotgun (WGS) entry which is preliminary data.</text>
</comment>
<dbReference type="AlphaFoldDB" id="X0UWY4"/>
<evidence type="ECO:0000256" key="1">
    <source>
        <dbReference type="SAM" id="MobiDB-lite"/>
    </source>
</evidence>
<sequence length="78" mass="8978">NKLNSLQEQVNSLETRFNKLEQGMTKNKINPISPPPSPSPSPTPTIKKENSENPRRAVMNELRDLLEKRKQNINKNQK</sequence>
<protein>
    <submittedName>
        <fullName evidence="2">Uncharacterized protein</fullName>
    </submittedName>
</protein>
<gene>
    <name evidence="2" type="ORF">S01H1_45904</name>
</gene>
<accession>X0UWY4</accession>
<reference evidence="2" key="1">
    <citation type="journal article" date="2014" name="Front. Microbiol.">
        <title>High frequency of phylogenetically diverse reductive dehalogenase-homologous genes in deep subseafloor sedimentary metagenomes.</title>
        <authorList>
            <person name="Kawai M."/>
            <person name="Futagami T."/>
            <person name="Toyoda A."/>
            <person name="Takaki Y."/>
            <person name="Nishi S."/>
            <person name="Hori S."/>
            <person name="Arai W."/>
            <person name="Tsubouchi T."/>
            <person name="Morono Y."/>
            <person name="Uchiyama I."/>
            <person name="Ito T."/>
            <person name="Fujiyama A."/>
            <person name="Inagaki F."/>
            <person name="Takami H."/>
        </authorList>
    </citation>
    <scope>NUCLEOTIDE SEQUENCE</scope>
    <source>
        <strain evidence="2">Expedition CK06-06</strain>
    </source>
</reference>